<feature type="region of interest" description="Disordered" evidence="1">
    <location>
        <begin position="170"/>
        <end position="192"/>
    </location>
</feature>
<evidence type="ECO:0000313" key="3">
    <source>
        <dbReference type="Proteomes" id="UP000288805"/>
    </source>
</evidence>
<dbReference type="Gene3D" id="3.30.200.20">
    <property type="entry name" value="Phosphorylase Kinase, domain 1"/>
    <property type="match status" value="1"/>
</dbReference>
<dbReference type="Proteomes" id="UP000288805">
    <property type="component" value="Unassembled WGS sequence"/>
</dbReference>
<evidence type="ECO:0000313" key="2">
    <source>
        <dbReference type="EMBL" id="RVW57959.1"/>
    </source>
</evidence>
<protein>
    <submittedName>
        <fullName evidence="2">Uncharacterized protein</fullName>
    </submittedName>
</protein>
<dbReference type="AlphaFoldDB" id="A0A438FD90"/>
<organism evidence="2 3">
    <name type="scientific">Vitis vinifera</name>
    <name type="common">Grape</name>
    <dbReference type="NCBI Taxonomy" id="29760"/>
    <lineage>
        <taxon>Eukaryota</taxon>
        <taxon>Viridiplantae</taxon>
        <taxon>Streptophyta</taxon>
        <taxon>Embryophyta</taxon>
        <taxon>Tracheophyta</taxon>
        <taxon>Spermatophyta</taxon>
        <taxon>Magnoliopsida</taxon>
        <taxon>eudicotyledons</taxon>
        <taxon>Gunneridae</taxon>
        <taxon>Pentapetalae</taxon>
        <taxon>rosids</taxon>
        <taxon>Vitales</taxon>
        <taxon>Vitaceae</taxon>
        <taxon>Viteae</taxon>
        <taxon>Vitis</taxon>
    </lineage>
</organism>
<name>A0A438FD90_VITVI</name>
<feature type="compositionally biased region" description="Basic and acidic residues" evidence="1">
    <location>
        <begin position="174"/>
        <end position="192"/>
    </location>
</feature>
<reference evidence="2 3" key="1">
    <citation type="journal article" date="2018" name="PLoS Genet.">
        <title>Population sequencing reveals clonal diversity and ancestral inbreeding in the grapevine cultivar Chardonnay.</title>
        <authorList>
            <person name="Roach M.J."/>
            <person name="Johnson D.L."/>
            <person name="Bohlmann J."/>
            <person name="van Vuuren H.J."/>
            <person name="Jones S.J."/>
            <person name="Pretorius I.S."/>
            <person name="Schmidt S.A."/>
            <person name="Borneman A.R."/>
        </authorList>
    </citation>
    <scope>NUCLEOTIDE SEQUENCE [LARGE SCALE GENOMIC DNA]</scope>
    <source>
        <strain evidence="3">cv. Chardonnay</strain>
        <tissue evidence="2">Leaf</tissue>
    </source>
</reference>
<gene>
    <name evidence="2" type="ORF">CK203_114932</name>
</gene>
<proteinExistence type="predicted"/>
<dbReference type="EMBL" id="QGNW01000997">
    <property type="protein sequence ID" value="RVW57959.1"/>
    <property type="molecule type" value="Genomic_DNA"/>
</dbReference>
<sequence length="213" mass="24143">MAEAHPGAYGKKIKGDLITYQMREGLHPWEISNEAPQDFSLSALMLFNNIDRLKNQKGLQVFTFKQLHSVTGGFGESNVVGRGRIELVYRGVLHDALSHFRDAIEMHFEYTWIFRWEGRGQKSLIWKHSRGENNEHTNSTRIDLVRTSELCSEIDGKSDETAFGATVTASPMNTKEKGSDDEQGKQLHEDEKGKQILFEAYGRCNGQGNFCSE</sequence>
<accession>A0A438FD90</accession>
<evidence type="ECO:0000256" key="1">
    <source>
        <dbReference type="SAM" id="MobiDB-lite"/>
    </source>
</evidence>
<comment type="caution">
    <text evidence="2">The sequence shown here is derived from an EMBL/GenBank/DDBJ whole genome shotgun (WGS) entry which is preliminary data.</text>
</comment>